<dbReference type="InterPro" id="IPR006207">
    <property type="entry name" value="Cys_knot_C"/>
</dbReference>
<keyword evidence="8" id="KW-1185">Reference proteome</keyword>
<sequence>MAMRCPSLISLLLFVFVILLTASATYSKRHRNGHRDARVNNDDDNEGGDVRLLPFGYLPSPDKNDKTHSPDDVLTPSSEEAVAITEGQYLRNDWCKTQPLKQTIYADGCISRTIINRFCYGQCNSFFIPKQELRQHVSAFQSCSFCKPYRFNWITVTLRCPGQKPRLQRKRVQRIKECRCMAVPLP</sequence>
<dbReference type="GO" id="GO:0038098">
    <property type="term" value="P:sequestering of BMP from receptor via BMP binding"/>
    <property type="evidence" value="ECO:0007669"/>
    <property type="project" value="TreeGrafter"/>
</dbReference>
<dbReference type="GO" id="GO:0048018">
    <property type="term" value="F:receptor ligand activity"/>
    <property type="evidence" value="ECO:0007669"/>
    <property type="project" value="TreeGrafter"/>
</dbReference>
<evidence type="ECO:0000313" key="8">
    <source>
        <dbReference type="Proteomes" id="UP000694865"/>
    </source>
</evidence>
<dbReference type="Proteomes" id="UP000694865">
    <property type="component" value="Unplaced"/>
</dbReference>
<keyword evidence="3 5" id="KW-0732">Signal</keyword>
<proteinExistence type="evidence at transcript level"/>
<reference evidence="7" key="1">
    <citation type="submission" date="2009-10" db="EMBL/GenBank/DDBJ databases">
        <authorList>
            <person name="Freeman R.M.Jr."/>
            <person name="Wu M.M."/>
            <person name="Gerhart J.J."/>
        </authorList>
    </citation>
    <scope>NUCLEOTIDE SEQUENCE</scope>
</reference>
<name>D1LX35_SACKO</name>
<evidence type="ECO:0000256" key="2">
    <source>
        <dbReference type="ARBA" id="ARBA00022525"/>
    </source>
</evidence>
<feature type="chain" id="PRO_5003024214" evidence="5 9">
    <location>
        <begin position="25"/>
        <end position="186"/>
    </location>
</feature>
<dbReference type="GO" id="GO:0005615">
    <property type="term" value="C:extracellular space"/>
    <property type="evidence" value="ECO:0007669"/>
    <property type="project" value="TreeGrafter"/>
</dbReference>
<evidence type="ECO:0000313" key="7">
    <source>
        <dbReference type="EMBL" id="ACY92541.1"/>
    </source>
</evidence>
<keyword evidence="2" id="KW-0964">Secreted</keyword>
<accession>D1LX35</accession>
<evidence type="ECO:0000313" key="9">
    <source>
        <dbReference type="RefSeq" id="NP_001161561.1"/>
    </source>
</evidence>
<reference evidence="9" key="2">
    <citation type="submission" date="2025-05" db="UniProtKB">
        <authorList>
            <consortium name="RefSeq"/>
        </authorList>
    </citation>
    <scope>IDENTIFICATION</scope>
</reference>
<evidence type="ECO:0000259" key="6">
    <source>
        <dbReference type="SMART" id="SM00041"/>
    </source>
</evidence>
<dbReference type="InterPro" id="IPR004133">
    <property type="entry name" value="DAN_dom"/>
</dbReference>
<dbReference type="PANTHER" id="PTHR15283">
    <property type="entry name" value="GREMLIN 1"/>
    <property type="match status" value="1"/>
</dbReference>
<keyword evidence="4" id="KW-1015">Disulfide bond</keyword>
<feature type="domain" description="CTCK" evidence="6">
    <location>
        <begin position="97"/>
        <end position="186"/>
    </location>
</feature>
<dbReference type="AlphaFoldDB" id="D1LX35"/>
<dbReference type="GO" id="GO:0036122">
    <property type="term" value="F:BMP binding"/>
    <property type="evidence" value="ECO:0007669"/>
    <property type="project" value="TreeGrafter"/>
</dbReference>
<dbReference type="Pfam" id="PF03045">
    <property type="entry name" value="DAN"/>
    <property type="match status" value="1"/>
</dbReference>
<protein>
    <submittedName>
        <fullName evidence="7 9">Gremlin 1-like protein</fullName>
    </submittedName>
</protein>
<organism evidence="7">
    <name type="scientific">Saccoglossus kowalevskii</name>
    <name type="common">Acorn worm</name>
    <dbReference type="NCBI Taxonomy" id="10224"/>
    <lineage>
        <taxon>Eukaryota</taxon>
        <taxon>Metazoa</taxon>
        <taxon>Hemichordata</taxon>
        <taxon>Enteropneusta</taxon>
        <taxon>Harrimaniidae</taxon>
        <taxon>Saccoglossus</taxon>
    </lineage>
</organism>
<dbReference type="SMR" id="D1LX35"/>
<dbReference type="SMART" id="SM00041">
    <property type="entry name" value="CT"/>
    <property type="match status" value="1"/>
</dbReference>
<evidence type="ECO:0000256" key="1">
    <source>
        <dbReference type="ARBA" id="ARBA00004613"/>
    </source>
</evidence>
<dbReference type="KEGG" id="sko:100313625"/>
<dbReference type="RefSeq" id="NP_001161561.1">
    <property type="nucleotide sequence ID" value="NM_001168089.1"/>
</dbReference>
<dbReference type="OrthoDB" id="10061784at2759"/>
<dbReference type="PANTHER" id="PTHR15283:SF4">
    <property type="entry name" value="BURSICON"/>
    <property type="match status" value="1"/>
</dbReference>
<dbReference type="InterPro" id="IPR029034">
    <property type="entry name" value="Cystine-knot_cytokine"/>
</dbReference>
<evidence type="ECO:0000256" key="3">
    <source>
        <dbReference type="ARBA" id="ARBA00022729"/>
    </source>
</evidence>
<dbReference type="EMBL" id="GU076012">
    <property type="protein sequence ID" value="ACY92541.1"/>
    <property type="molecule type" value="mRNA"/>
</dbReference>
<dbReference type="GeneID" id="100313625"/>
<gene>
    <name evidence="9" type="primary">LOC100313625</name>
</gene>
<evidence type="ECO:0000256" key="4">
    <source>
        <dbReference type="ARBA" id="ARBA00023157"/>
    </source>
</evidence>
<comment type="subcellular location">
    <subcellularLocation>
        <location evidence="1">Secreted</location>
    </subcellularLocation>
</comment>
<dbReference type="Gene3D" id="2.10.90.10">
    <property type="entry name" value="Cystine-knot cytokines"/>
    <property type="match status" value="1"/>
</dbReference>
<evidence type="ECO:0000256" key="5">
    <source>
        <dbReference type="SAM" id="SignalP"/>
    </source>
</evidence>
<feature type="signal peptide" evidence="5 9">
    <location>
        <begin position="1"/>
        <end position="24"/>
    </location>
</feature>
<dbReference type="GO" id="GO:0009887">
    <property type="term" value="P:animal organ morphogenesis"/>
    <property type="evidence" value="ECO:0007669"/>
    <property type="project" value="TreeGrafter"/>
</dbReference>